<dbReference type="EMBL" id="CAWYQH010000108">
    <property type="protein sequence ID" value="CAK8689005.1"/>
    <property type="molecule type" value="Genomic_DNA"/>
</dbReference>
<comment type="caution">
    <text evidence="1">The sequence shown here is derived from an EMBL/GenBank/DDBJ whole genome shotgun (WGS) entry which is preliminary data.</text>
</comment>
<sequence>MPTIANVQTISFVLDVVTSYERPLPNHNHAVVDEVGRLPRQTATEFLACYNRGLKDNSHQRMVQKEIEERICCMAINFKICHHQQLTYTRTASESSGQLSNP</sequence>
<organism evidence="1 2">
    <name type="scientific">Clavelina lepadiformis</name>
    <name type="common">Light-bulb sea squirt</name>
    <name type="synonym">Ascidia lepadiformis</name>
    <dbReference type="NCBI Taxonomy" id="159417"/>
    <lineage>
        <taxon>Eukaryota</taxon>
        <taxon>Metazoa</taxon>
        <taxon>Chordata</taxon>
        <taxon>Tunicata</taxon>
        <taxon>Ascidiacea</taxon>
        <taxon>Aplousobranchia</taxon>
        <taxon>Clavelinidae</taxon>
        <taxon>Clavelina</taxon>
    </lineage>
</organism>
<protein>
    <submittedName>
        <fullName evidence="1">Uncharacterized protein</fullName>
    </submittedName>
</protein>
<proteinExistence type="predicted"/>
<gene>
    <name evidence="1" type="ORF">CVLEPA_LOCUS20996</name>
</gene>
<dbReference type="Proteomes" id="UP001642483">
    <property type="component" value="Unassembled WGS sequence"/>
</dbReference>
<evidence type="ECO:0000313" key="1">
    <source>
        <dbReference type="EMBL" id="CAK8689005.1"/>
    </source>
</evidence>
<accession>A0ABP0GBL1</accession>
<evidence type="ECO:0000313" key="2">
    <source>
        <dbReference type="Proteomes" id="UP001642483"/>
    </source>
</evidence>
<name>A0ABP0GBL1_CLALP</name>
<keyword evidence="2" id="KW-1185">Reference proteome</keyword>
<reference evidence="1 2" key="1">
    <citation type="submission" date="2024-02" db="EMBL/GenBank/DDBJ databases">
        <authorList>
            <person name="Daric V."/>
            <person name="Darras S."/>
        </authorList>
    </citation>
    <scope>NUCLEOTIDE SEQUENCE [LARGE SCALE GENOMIC DNA]</scope>
</reference>